<dbReference type="OrthoDB" id="580775at2"/>
<keyword evidence="2" id="KW-1185">Reference proteome</keyword>
<dbReference type="InterPro" id="IPR053158">
    <property type="entry name" value="CapK_Type1_Caps_Biosynth"/>
</dbReference>
<dbReference type="PANTHER" id="PTHR36932">
    <property type="entry name" value="CAPSULAR POLYSACCHARIDE BIOSYNTHESIS PROTEIN"/>
    <property type="match status" value="1"/>
</dbReference>
<dbReference type="RefSeq" id="WP_129520017.1">
    <property type="nucleotide sequence ID" value="NZ_SDPN01000008.1"/>
</dbReference>
<evidence type="ECO:0000313" key="1">
    <source>
        <dbReference type="EMBL" id="RXZ71944.1"/>
    </source>
</evidence>
<dbReference type="Gene3D" id="3.40.50.12780">
    <property type="entry name" value="N-terminal domain of ligase-like"/>
    <property type="match status" value="1"/>
</dbReference>
<proteinExistence type="predicted"/>
<dbReference type="PANTHER" id="PTHR36932:SF1">
    <property type="entry name" value="CAPSULAR POLYSACCHARIDE BIOSYNTHESIS PROTEIN"/>
    <property type="match status" value="1"/>
</dbReference>
<protein>
    <submittedName>
        <fullName evidence="1">Phenylacetate--CoA ligase family protein</fullName>
    </submittedName>
</protein>
<name>A0A4Q2L1K8_9MICO</name>
<sequence>MGLAEWSFTIKSRTVRKSSGVFLAELMRNQQLSPDGLAQLQSRRAASIARFAADSTAFYRRRFDEHGIDAARLEDPAEWERIPITDRAQVKEHEADLRVAGNERFARDALTGGSTGEPLRTAHDARVPTLALAWRMYSWWGVEPWENLARLGRWGFGRFDTVRNRLQWWPSKQLYLDASLIDADSMRRFHRAIVRTRPALIEGYVGAVLEFANFLDSEGLTIPTPTAIATSAAPLPPSTRQRLESVFGAPAYDEYRGSETLWMAGECRMQTGLHIFADAKKIEVVGSDGRSLPVGEIGDIVVTDLTNRVFPIIRYRLGDRGSLMDGTCDCGMSLPRMAQPEGRTTDMVRLPSGKALNHRMMAMFAYHPEAVRLFQVHQRADYSIAVRVLLGDGPDAKRHVEDAVEALRRRVAGEVPVTIEYVDSLPYTGAKTKYVISDVPARVVE</sequence>
<dbReference type="InterPro" id="IPR042099">
    <property type="entry name" value="ANL_N_sf"/>
</dbReference>
<reference evidence="1 2" key="1">
    <citation type="submission" date="2019-01" db="EMBL/GenBank/DDBJ databases">
        <title>Agromyces.</title>
        <authorList>
            <person name="Li J."/>
        </authorList>
    </citation>
    <scope>NUCLEOTIDE SEQUENCE [LARGE SCALE GENOMIC DNA]</scope>
    <source>
        <strain evidence="1 2">DSM 15934</strain>
    </source>
</reference>
<keyword evidence="1" id="KW-0436">Ligase</keyword>
<dbReference type="GO" id="GO:0016874">
    <property type="term" value="F:ligase activity"/>
    <property type="evidence" value="ECO:0007669"/>
    <property type="project" value="UniProtKB-KW"/>
</dbReference>
<organism evidence="1 2">
    <name type="scientific">Agromyces albus</name>
    <dbReference type="NCBI Taxonomy" id="205332"/>
    <lineage>
        <taxon>Bacteria</taxon>
        <taxon>Bacillati</taxon>
        <taxon>Actinomycetota</taxon>
        <taxon>Actinomycetes</taxon>
        <taxon>Micrococcales</taxon>
        <taxon>Microbacteriaceae</taxon>
        <taxon>Agromyces</taxon>
    </lineage>
</organism>
<evidence type="ECO:0000313" key="2">
    <source>
        <dbReference type="Proteomes" id="UP000293865"/>
    </source>
</evidence>
<dbReference type="AlphaFoldDB" id="A0A4Q2L1K8"/>
<dbReference type="SUPFAM" id="SSF56801">
    <property type="entry name" value="Acetyl-CoA synthetase-like"/>
    <property type="match status" value="1"/>
</dbReference>
<gene>
    <name evidence="1" type="ORF">ESP51_06125</name>
</gene>
<dbReference type="Proteomes" id="UP000293865">
    <property type="component" value="Unassembled WGS sequence"/>
</dbReference>
<dbReference type="EMBL" id="SDPN01000008">
    <property type="protein sequence ID" value="RXZ71944.1"/>
    <property type="molecule type" value="Genomic_DNA"/>
</dbReference>
<accession>A0A4Q2L1K8</accession>
<comment type="caution">
    <text evidence="1">The sequence shown here is derived from an EMBL/GenBank/DDBJ whole genome shotgun (WGS) entry which is preliminary data.</text>
</comment>